<dbReference type="InterPro" id="IPR007634">
    <property type="entry name" value="RNA_pol_sigma_54_DNA-bd"/>
</dbReference>
<dbReference type="InterPro" id="IPR007046">
    <property type="entry name" value="RNA_pol_sigma_54_core-bd"/>
</dbReference>
<evidence type="ECO:0000259" key="9">
    <source>
        <dbReference type="Pfam" id="PF04552"/>
    </source>
</evidence>
<evidence type="ECO:0000313" key="11">
    <source>
        <dbReference type="EMBL" id="MPM02911.1"/>
    </source>
</evidence>
<dbReference type="GO" id="GO:0006352">
    <property type="term" value="P:DNA-templated transcription initiation"/>
    <property type="evidence" value="ECO:0007669"/>
    <property type="project" value="InterPro"/>
</dbReference>
<accession>A0A644WHH2</accession>
<evidence type="ECO:0000256" key="4">
    <source>
        <dbReference type="ARBA" id="ARBA00022695"/>
    </source>
</evidence>
<comment type="caution">
    <text evidence="11">The sequence shown here is derived from an EMBL/GenBank/DDBJ whole genome shotgun (WGS) entry which is preliminary data.</text>
</comment>
<keyword evidence="2" id="KW-0240">DNA-directed RNA polymerase</keyword>
<name>A0A644WHH2_9ZZZZ</name>
<organism evidence="11">
    <name type="scientific">bioreactor metagenome</name>
    <dbReference type="NCBI Taxonomy" id="1076179"/>
    <lineage>
        <taxon>unclassified sequences</taxon>
        <taxon>metagenomes</taxon>
        <taxon>ecological metagenomes</taxon>
    </lineage>
</organism>
<dbReference type="PROSITE" id="PS00718">
    <property type="entry name" value="SIGMA54_2"/>
    <property type="match status" value="1"/>
</dbReference>
<evidence type="ECO:0000256" key="3">
    <source>
        <dbReference type="ARBA" id="ARBA00022679"/>
    </source>
</evidence>
<dbReference type="Pfam" id="PF04552">
    <property type="entry name" value="Sigma54_DBD"/>
    <property type="match status" value="1"/>
</dbReference>
<keyword evidence="6" id="KW-0731">Sigma factor</keyword>
<proteinExistence type="inferred from homology"/>
<dbReference type="Gene3D" id="1.10.10.60">
    <property type="entry name" value="Homeodomain-like"/>
    <property type="match status" value="1"/>
</dbReference>
<feature type="domain" description="RNA polymerase sigma factor 54 core-binding" evidence="10">
    <location>
        <begin position="99"/>
        <end position="280"/>
    </location>
</feature>
<dbReference type="GO" id="GO:0016779">
    <property type="term" value="F:nucleotidyltransferase activity"/>
    <property type="evidence" value="ECO:0007669"/>
    <property type="project" value="UniProtKB-KW"/>
</dbReference>
<dbReference type="Gene3D" id="1.10.10.1330">
    <property type="entry name" value="RNA polymerase sigma-54 factor, core-binding domain"/>
    <property type="match status" value="1"/>
</dbReference>
<dbReference type="GO" id="GO:0003677">
    <property type="term" value="F:DNA binding"/>
    <property type="evidence" value="ECO:0007669"/>
    <property type="project" value="UniProtKB-KW"/>
</dbReference>
<evidence type="ECO:0000256" key="5">
    <source>
        <dbReference type="ARBA" id="ARBA00023015"/>
    </source>
</evidence>
<dbReference type="PRINTS" id="PR00045">
    <property type="entry name" value="SIGMA54FCT"/>
</dbReference>
<dbReference type="InterPro" id="IPR000394">
    <property type="entry name" value="RNA_pol_sigma_54"/>
</dbReference>
<comment type="similarity">
    <text evidence="1">Belongs to the sigma-54 factor family.</text>
</comment>
<dbReference type="PANTHER" id="PTHR32248">
    <property type="entry name" value="RNA POLYMERASE SIGMA-54 FACTOR"/>
    <property type="match status" value="1"/>
</dbReference>
<keyword evidence="7" id="KW-0238">DNA-binding</keyword>
<dbReference type="NCBIfam" id="TIGR02395">
    <property type="entry name" value="rpoN_sigma"/>
    <property type="match status" value="1"/>
</dbReference>
<sequence>MDLNLVTKQIQTLSPQMMQSMEILQMSSQELLEYIQDAVQENPVLEVSETEETQDEFSTLRRKLEWLESTDIQNRFYHLDDEEDSSDPISNYGTVDEWEENLYYFLFAQLQGQDLPTDVVTAAKYIIESLNQMGYLDEDVDVLARQLDCSIPVVEEALKVVQNMDPAGVGARSLSECLCIQLKRMGEENSLAMKIVKSHLVSLAKNRYGFIAHQLGVDCTQVREASEKIRTLNPKPGTGFSARERLTYVVPDIIVVNFQDHFELLTNDYYFPSLSISGYYKVLMKNSADEGVKNYLMDKMRQAKWMVRNIEQRRSTLMDCARCIVDLQESFFRYGPGHLVPMTLADVAGSLSVHESTVSRAMREKYIQCSSGVYPFHYFFSRGLSSAGPAVSRDGRVSETVSPDSAKALLKKLISEEDKSKPLSDQKICTLMEREGIQISRRTVAKYRDELNIPCTTGRKEYA</sequence>
<evidence type="ECO:0000256" key="6">
    <source>
        <dbReference type="ARBA" id="ARBA00023082"/>
    </source>
</evidence>
<dbReference type="GO" id="GO:0016987">
    <property type="term" value="F:sigma factor activity"/>
    <property type="evidence" value="ECO:0007669"/>
    <property type="project" value="UniProtKB-KW"/>
</dbReference>
<evidence type="ECO:0000256" key="1">
    <source>
        <dbReference type="ARBA" id="ARBA00008798"/>
    </source>
</evidence>
<evidence type="ECO:0000256" key="7">
    <source>
        <dbReference type="ARBA" id="ARBA00023125"/>
    </source>
</evidence>
<evidence type="ECO:0000259" key="10">
    <source>
        <dbReference type="Pfam" id="PF04963"/>
    </source>
</evidence>
<dbReference type="InterPro" id="IPR038709">
    <property type="entry name" value="RpoN_core-bd_sf"/>
</dbReference>
<evidence type="ECO:0000256" key="2">
    <source>
        <dbReference type="ARBA" id="ARBA00022478"/>
    </source>
</evidence>
<keyword evidence="3" id="KW-0808">Transferase</keyword>
<dbReference type="PANTHER" id="PTHR32248:SF4">
    <property type="entry name" value="RNA POLYMERASE SIGMA-54 FACTOR"/>
    <property type="match status" value="1"/>
</dbReference>
<dbReference type="Pfam" id="PF00309">
    <property type="entry name" value="Sigma54_AID"/>
    <property type="match status" value="1"/>
</dbReference>
<keyword evidence="5" id="KW-0805">Transcription regulation</keyword>
<dbReference type="PROSITE" id="PS50044">
    <property type="entry name" value="SIGMA54_3"/>
    <property type="match status" value="1"/>
</dbReference>
<keyword evidence="4" id="KW-0548">Nucleotidyltransferase</keyword>
<keyword evidence="8" id="KW-0804">Transcription</keyword>
<dbReference type="GO" id="GO:0001216">
    <property type="term" value="F:DNA-binding transcription activator activity"/>
    <property type="evidence" value="ECO:0007669"/>
    <property type="project" value="InterPro"/>
</dbReference>
<dbReference type="EMBL" id="VSSQ01000907">
    <property type="protein sequence ID" value="MPM02911.1"/>
    <property type="molecule type" value="Genomic_DNA"/>
</dbReference>
<dbReference type="Pfam" id="PF04963">
    <property type="entry name" value="Sigma54_CBD"/>
    <property type="match status" value="1"/>
</dbReference>
<dbReference type="AlphaFoldDB" id="A0A644WHH2"/>
<dbReference type="GO" id="GO:0000428">
    <property type="term" value="C:DNA-directed RNA polymerase complex"/>
    <property type="evidence" value="ECO:0007669"/>
    <property type="project" value="UniProtKB-KW"/>
</dbReference>
<reference evidence="11" key="1">
    <citation type="submission" date="2019-08" db="EMBL/GenBank/DDBJ databases">
        <authorList>
            <person name="Kucharzyk K."/>
            <person name="Murdoch R.W."/>
            <person name="Higgins S."/>
            <person name="Loffler F."/>
        </authorList>
    </citation>
    <scope>NUCLEOTIDE SEQUENCE</scope>
</reference>
<evidence type="ECO:0000256" key="8">
    <source>
        <dbReference type="ARBA" id="ARBA00023163"/>
    </source>
</evidence>
<dbReference type="PROSITE" id="PS00717">
    <property type="entry name" value="SIGMA54_1"/>
    <property type="match status" value="1"/>
</dbReference>
<dbReference type="PIRSF" id="PIRSF000774">
    <property type="entry name" value="RpoN"/>
    <property type="match status" value="1"/>
</dbReference>
<protein>
    <submittedName>
        <fullName evidence="11">RNA polymerase sigma-54 factor</fullName>
    </submittedName>
</protein>
<feature type="domain" description="RNA polymerase sigma factor 54 DNA-binding" evidence="9">
    <location>
        <begin position="294"/>
        <end position="460"/>
    </location>
</feature>
<gene>
    <name evidence="11" type="primary">rpoN_9</name>
    <name evidence="11" type="ORF">SDC9_49169</name>
</gene>